<evidence type="ECO:0000313" key="2">
    <source>
        <dbReference type="EMBL" id="CAB3396032.1"/>
    </source>
</evidence>
<name>A0A6F9EEA2_9BACL</name>
<dbReference type="RefSeq" id="WP_170086516.1">
    <property type="nucleotide sequence ID" value="NZ_CP047971.1"/>
</dbReference>
<dbReference type="Proteomes" id="UP000502196">
    <property type="component" value="Chromosome"/>
</dbReference>
<sequence>MALATLAADPGHSAVAVNREAGRSEQWPASRVSGAGTGAAAPARVPRSLTGKEGHTLPVKRFQSSR</sequence>
<dbReference type="EMBL" id="LR792683">
    <property type="protein sequence ID" value="CAB3396032.1"/>
    <property type="molecule type" value="Genomic_DNA"/>
</dbReference>
<evidence type="ECO:0000313" key="3">
    <source>
        <dbReference type="Proteomes" id="UP000502196"/>
    </source>
</evidence>
<proteinExistence type="predicted"/>
<gene>
    <name evidence="2" type="ORF">COOX1_3278</name>
</gene>
<dbReference type="AlphaFoldDB" id="A0A6F9EEA2"/>
<feature type="region of interest" description="Disordered" evidence="1">
    <location>
        <begin position="1"/>
        <end position="66"/>
    </location>
</feature>
<protein>
    <submittedName>
        <fullName evidence="2">Uncharacterized protein</fullName>
    </submittedName>
</protein>
<evidence type="ECO:0000256" key="1">
    <source>
        <dbReference type="SAM" id="MobiDB-lite"/>
    </source>
</evidence>
<accession>A0A6F9EEA2</accession>
<organism evidence="2 3">
    <name type="scientific">Kyrpidia spormannii</name>
    <dbReference type="NCBI Taxonomy" id="2055160"/>
    <lineage>
        <taxon>Bacteria</taxon>
        <taxon>Bacillati</taxon>
        <taxon>Bacillota</taxon>
        <taxon>Bacilli</taxon>
        <taxon>Bacillales</taxon>
        <taxon>Alicyclobacillaceae</taxon>
        <taxon>Kyrpidia</taxon>
    </lineage>
</organism>
<reference evidence="2 3" key="1">
    <citation type="submission" date="2020-04" db="EMBL/GenBank/DDBJ databases">
        <authorList>
            <person name="Hogendoorn C."/>
        </authorList>
    </citation>
    <scope>NUCLEOTIDE SEQUENCE [LARGE SCALE GENOMIC DNA]</scope>
    <source>
        <strain evidence="2">COOX1</strain>
    </source>
</reference>